<reference evidence="1 2" key="1">
    <citation type="submission" date="2021-02" db="EMBL/GenBank/DDBJ databases">
        <title>Complete Genome Sequence of Arcanobacterium phocisimile strain DSM 26142T from a harbour seal.</title>
        <authorList>
            <person name="Borowiak M."/>
            <person name="Alssahen M."/>
            <person name="Malorny B."/>
            <person name="Laemmler C."/>
            <person name="Siebert U."/>
            <person name="Ploetz M."/>
            <person name="Abdulmawjood A."/>
        </authorList>
    </citation>
    <scope>NUCLEOTIDE SEQUENCE [LARGE SCALE GENOMIC DNA]</scope>
    <source>
        <strain evidence="1 2">DSM 26142</strain>
    </source>
</reference>
<evidence type="ECO:0000313" key="2">
    <source>
        <dbReference type="Proteomes" id="UP000602653"/>
    </source>
</evidence>
<protein>
    <submittedName>
        <fullName evidence="1">Uncharacterized protein</fullName>
    </submittedName>
</protein>
<evidence type="ECO:0000313" key="1">
    <source>
        <dbReference type="EMBL" id="QRV02641.1"/>
    </source>
</evidence>
<name>A0ABX7II32_9ACTO</name>
<accession>A0ABX7II32</accession>
<dbReference type="RefSeq" id="WP_204425181.1">
    <property type="nucleotide sequence ID" value="NZ_CP070228.1"/>
</dbReference>
<dbReference type="Proteomes" id="UP000602653">
    <property type="component" value="Chromosome"/>
</dbReference>
<sequence length="206" mass="23377">MSTTIDVYPATGFMPFVEQTRARTQELFQNLLDRYEIGSQIEIKAFYPSTKPLRYIDKDLVWEPGMDLGFAYWINGEWDSSSWPSCLAVGNDDRITEEDLVYPFDSKPEHLGLWSIVEEFEDLLPPKQLAKILAQDHYWFEYRNVGGPALASTGYGLVAAAIAEATQGIIATFDCAFEERNGQSADEFLSWWGDSQLRLYGAKSFA</sequence>
<dbReference type="EMBL" id="CP070228">
    <property type="protein sequence ID" value="QRV02641.1"/>
    <property type="molecule type" value="Genomic_DNA"/>
</dbReference>
<organism evidence="1 2">
    <name type="scientific">Arcanobacterium phocisimile</name>
    <dbReference type="NCBI Taxonomy" id="1302235"/>
    <lineage>
        <taxon>Bacteria</taxon>
        <taxon>Bacillati</taxon>
        <taxon>Actinomycetota</taxon>
        <taxon>Actinomycetes</taxon>
        <taxon>Actinomycetales</taxon>
        <taxon>Actinomycetaceae</taxon>
        <taxon>Arcanobacterium</taxon>
    </lineage>
</organism>
<keyword evidence="2" id="KW-1185">Reference proteome</keyword>
<proteinExistence type="predicted"/>
<gene>
    <name evidence="1" type="ORF">JTE88_02560</name>
</gene>